<sequence length="316" mass="36964">MELHRAHSFLSQLNDMKNTPQQIEEDDNEKKLKLQFTKILAVKNDLTSKVEAAIQLQKQLSQREKDLENQINDLNDQSSITLNLLDQKKEALIAENDELRDTYSSYPSISFLIEQSNILSEILNTTVIKPKKYEIDEAVMRKIGVLQRSDENLSILEERLKYFVNRYDAMERSRKIASLQSPVKKSASETLEEQEYRRKIQLLKVTSKSSFDLIQYQCDALSNEIKRAKNEIETIKFVQSNRFSTPRKENLMFDREIREIIQIADGDQSMLHYNGANEYEYNGFRFTVQNMDDEVVAICDDDIIPLNIFLENIIYL</sequence>
<organism evidence="3 4">
    <name type="scientific">Tritrichomonas foetus</name>
    <dbReference type="NCBI Taxonomy" id="1144522"/>
    <lineage>
        <taxon>Eukaryota</taxon>
        <taxon>Metamonada</taxon>
        <taxon>Parabasalia</taxon>
        <taxon>Tritrichomonadida</taxon>
        <taxon>Tritrichomonadidae</taxon>
        <taxon>Tritrichomonas</taxon>
    </lineage>
</organism>
<comment type="caution">
    <text evidence="3">The sequence shown here is derived from an EMBL/GenBank/DDBJ whole genome shotgun (WGS) entry which is preliminary data.</text>
</comment>
<gene>
    <name evidence="3" type="ORF">TRFO_27426</name>
</gene>
<keyword evidence="1" id="KW-0175">Coiled coil</keyword>
<dbReference type="EMBL" id="MLAK01000774">
    <property type="protein sequence ID" value="OHT04978.1"/>
    <property type="molecule type" value="Genomic_DNA"/>
</dbReference>
<reference evidence="3" key="1">
    <citation type="submission" date="2016-10" db="EMBL/GenBank/DDBJ databases">
        <authorList>
            <person name="Benchimol M."/>
            <person name="Almeida L.G."/>
            <person name="Vasconcelos A.T."/>
            <person name="Perreira-Neves A."/>
            <person name="Rosa I.A."/>
            <person name="Tasca T."/>
            <person name="Bogo M.R."/>
            <person name="de Souza W."/>
        </authorList>
    </citation>
    <scope>NUCLEOTIDE SEQUENCE [LARGE SCALE GENOMIC DNA]</scope>
    <source>
        <strain evidence="3">K</strain>
    </source>
</reference>
<feature type="coiled-coil region" evidence="1">
    <location>
        <begin position="211"/>
        <end position="238"/>
    </location>
</feature>
<feature type="compositionally biased region" description="Polar residues" evidence="2">
    <location>
        <begin position="9"/>
        <end position="22"/>
    </location>
</feature>
<evidence type="ECO:0000313" key="3">
    <source>
        <dbReference type="EMBL" id="OHT04978.1"/>
    </source>
</evidence>
<dbReference type="RefSeq" id="XP_068358114.1">
    <property type="nucleotide sequence ID" value="XM_068505537.1"/>
</dbReference>
<keyword evidence="4" id="KW-1185">Reference proteome</keyword>
<dbReference type="VEuPathDB" id="TrichDB:TRFO_27426"/>
<dbReference type="AlphaFoldDB" id="A0A1J4K1Z2"/>
<evidence type="ECO:0000313" key="4">
    <source>
        <dbReference type="Proteomes" id="UP000179807"/>
    </source>
</evidence>
<feature type="coiled-coil region" evidence="1">
    <location>
        <begin position="50"/>
        <end position="102"/>
    </location>
</feature>
<feature type="region of interest" description="Disordered" evidence="2">
    <location>
        <begin position="1"/>
        <end position="26"/>
    </location>
</feature>
<protein>
    <submittedName>
        <fullName evidence="3">Uncharacterized protein</fullName>
    </submittedName>
</protein>
<accession>A0A1J4K1Z2</accession>
<evidence type="ECO:0000256" key="2">
    <source>
        <dbReference type="SAM" id="MobiDB-lite"/>
    </source>
</evidence>
<name>A0A1J4K1Z2_9EUKA</name>
<proteinExistence type="predicted"/>
<evidence type="ECO:0000256" key="1">
    <source>
        <dbReference type="SAM" id="Coils"/>
    </source>
</evidence>
<dbReference type="Proteomes" id="UP000179807">
    <property type="component" value="Unassembled WGS sequence"/>
</dbReference>
<dbReference type="GeneID" id="94840241"/>